<dbReference type="InterPro" id="IPR011042">
    <property type="entry name" value="6-blade_b-propeller_TolB-like"/>
</dbReference>
<dbReference type="AlphaFoldDB" id="A0ABD3MR64"/>
<evidence type="ECO:0000256" key="1">
    <source>
        <dbReference type="SAM" id="MobiDB-lite"/>
    </source>
</evidence>
<dbReference type="SUPFAM" id="SSF53474">
    <property type="entry name" value="alpha/beta-Hydrolases"/>
    <property type="match status" value="2"/>
</dbReference>
<gene>
    <name evidence="4" type="ORF">ACHAW5_003900</name>
</gene>
<sequence length="967" mass="103360">MVAILRRTALLSLVCHCSTTNVRQSAAFLLRPVVIEGVIVVVPSSSLSSSSSSSSSLLSSIRRRFRFYPDHPSSFSPRKSVIMASSSATAASSFSSSEEEEETIIIDAPYGAWESPITSEVVSSKNVKLGPVYFHDGEVYWLEGRPSEGGRNVLCRAAAAAAAAAGGGGGGGTTSAATATDVTPPGSNVRTRVHEYGGGAVVFGGAKTPSSSSGGGIYYSEFVTQQICRLDGTPVTAVAPDDENDGGSGGGGGGGRSRYRYADGVLTKDGGTMYCVREDHANPNPRDVVNELVSIDVCDGSTRTIASGRDFYSSPRLSRDDTKLAYVAWDHPNMPWDTTELRIIIDLPSSSSSSSSSYDPDTNGHVLVAGGNDESVMQPTWHPIADELYYLSDASGYYNIYVAGRASSVLPMSVDFGGSSPGWTFGRGGYVFLDDGRLVSSYEGDEGSILVVADVVVVDGSSGDDGTTTTTTMTTIDNVREYRGGEEETTGLPSIFSGIVPGVGGDIYFLGGSPGSPTCVYAWNVDRDDDDDRVTMPPAARVLARSSSISDAFPDDVISVPRRVVFPTTLGNAYGYHYPPRNGRYVCTSDASPPLLVKAHGGPTSCANRSFNAGIQYWTSRGFAVLDVDYGGSTGYGRDYRRRLRGSWGIVDVDDVCNGATYLVERGLADVDRLCIDGGSAGGYTTLCALAFRDVFRAGTSLYGIGDLTALAGDTHKFESRYLDGLVGPYPEDERVYRERSPIESVDTLSCPILLLQGAEDEVVPPNQAVMMHEALLRKGIPTCLKIYEGEQHGFRKAENIRDALDSELAFYGKVFGIKIPGAIDAGGYTTLCALAFRDVFRAGTSLYGIGDLTALAGDTHKFESRYLDGLVGPYPEDERVYRERSPIESVDTLSCPILLLQGAEDEVVPPNQAVMMHEALLRKGIPTCLKIYEGEQHGFRKAENIRDALDSELAFYGKWGDADCSR</sequence>
<proteinExistence type="predicted"/>
<name>A0ABD3MR64_9STRA</name>
<evidence type="ECO:0000313" key="4">
    <source>
        <dbReference type="EMBL" id="KAL3765932.1"/>
    </source>
</evidence>
<feature type="region of interest" description="Disordered" evidence="1">
    <location>
        <begin position="166"/>
        <end position="188"/>
    </location>
</feature>
<dbReference type="Gene3D" id="2.120.10.30">
    <property type="entry name" value="TolB, C-terminal domain"/>
    <property type="match status" value="1"/>
</dbReference>
<dbReference type="InterPro" id="IPR001375">
    <property type="entry name" value="Peptidase_S9_cat"/>
</dbReference>
<protein>
    <recommendedName>
        <fullName evidence="3">Peptidase S9 prolyl oligopeptidase catalytic domain-containing protein</fullName>
    </recommendedName>
</protein>
<keyword evidence="2" id="KW-0732">Signal</keyword>
<feature type="domain" description="Peptidase S9 prolyl oligopeptidase catalytic" evidence="3">
    <location>
        <begin position="826"/>
        <end position="960"/>
    </location>
</feature>
<evidence type="ECO:0000256" key="2">
    <source>
        <dbReference type="SAM" id="SignalP"/>
    </source>
</evidence>
<dbReference type="SUPFAM" id="SSF69304">
    <property type="entry name" value="Tricorn protease N-terminal domain"/>
    <property type="match status" value="1"/>
</dbReference>
<dbReference type="Gene3D" id="3.40.50.1820">
    <property type="entry name" value="alpha/beta hydrolase"/>
    <property type="match status" value="2"/>
</dbReference>
<feature type="chain" id="PRO_5044748128" description="Peptidase S9 prolyl oligopeptidase catalytic domain-containing protein" evidence="2">
    <location>
        <begin position="20"/>
        <end position="967"/>
    </location>
</feature>
<feature type="compositionally biased region" description="Gly residues" evidence="1">
    <location>
        <begin position="246"/>
        <end position="256"/>
    </location>
</feature>
<evidence type="ECO:0000259" key="3">
    <source>
        <dbReference type="Pfam" id="PF00326"/>
    </source>
</evidence>
<keyword evidence="5" id="KW-1185">Reference proteome</keyword>
<dbReference type="InterPro" id="IPR050585">
    <property type="entry name" value="Xaa-Pro_dipeptidyl-ppase/CocE"/>
</dbReference>
<feature type="signal peptide" evidence="2">
    <location>
        <begin position="1"/>
        <end position="19"/>
    </location>
</feature>
<dbReference type="Proteomes" id="UP001530315">
    <property type="component" value="Unassembled WGS sequence"/>
</dbReference>
<dbReference type="PANTHER" id="PTHR43056:SF5">
    <property type="entry name" value="PEPTIDASE S9 PROLYL OLIGOPEPTIDASE CATALYTIC DOMAIN-CONTAINING PROTEIN"/>
    <property type="match status" value="1"/>
</dbReference>
<dbReference type="EMBL" id="JALLAZ020001740">
    <property type="protein sequence ID" value="KAL3765932.1"/>
    <property type="molecule type" value="Genomic_DNA"/>
</dbReference>
<dbReference type="Pfam" id="PF00326">
    <property type="entry name" value="Peptidase_S9"/>
    <property type="match status" value="2"/>
</dbReference>
<feature type="region of interest" description="Disordered" evidence="1">
    <location>
        <begin position="237"/>
        <end position="257"/>
    </location>
</feature>
<evidence type="ECO:0000313" key="5">
    <source>
        <dbReference type="Proteomes" id="UP001530315"/>
    </source>
</evidence>
<dbReference type="PANTHER" id="PTHR43056">
    <property type="entry name" value="PEPTIDASE S9 PROLYL OLIGOPEPTIDASE"/>
    <property type="match status" value="1"/>
</dbReference>
<dbReference type="InterPro" id="IPR029058">
    <property type="entry name" value="AB_hydrolase_fold"/>
</dbReference>
<reference evidence="4 5" key="1">
    <citation type="submission" date="2024-10" db="EMBL/GenBank/DDBJ databases">
        <title>Updated reference genomes for cyclostephanoid diatoms.</title>
        <authorList>
            <person name="Roberts W.R."/>
            <person name="Alverson A.J."/>
        </authorList>
    </citation>
    <scope>NUCLEOTIDE SEQUENCE [LARGE SCALE GENOMIC DNA]</scope>
    <source>
        <strain evidence="4 5">AJA276-08</strain>
    </source>
</reference>
<organism evidence="4 5">
    <name type="scientific">Stephanodiscus triporus</name>
    <dbReference type="NCBI Taxonomy" id="2934178"/>
    <lineage>
        <taxon>Eukaryota</taxon>
        <taxon>Sar</taxon>
        <taxon>Stramenopiles</taxon>
        <taxon>Ochrophyta</taxon>
        <taxon>Bacillariophyta</taxon>
        <taxon>Coscinodiscophyceae</taxon>
        <taxon>Thalassiosirophycidae</taxon>
        <taxon>Stephanodiscales</taxon>
        <taxon>Stephanodiscaceae</taxon>
        <taxon>Stephanodiscus</taxon>
    </lineage>
</organism>
<accession>A0ABD3MR64</accession>
<comment type="caution">
    <text evidence="4">The sequence shown here is derived from an EMBL/GenBank/DDBJ whole genome shotgun (WGS) entry which is preliminary data.</text>
</comment>
<feature type="domain" description="Peptidase S9 prolyl oligopeptidase catalytic" evidence="3">
    <location>
        <begin position="610"/>
        <end position="817"/>
    </location>
</feature>